<evidence type="ECO:0000313" key="2">
    <source>
        <dbReference type="Proteomes" id="UP001163321"/>
    </source>
</evidence>
<organism evidence="1 2">
    <name type="scientific">Peronosclerospora sorghi</name>
    <dbReference type="NCBI Taxonomy" id="230839"/>
    <lineage>
        <taxon>Eukaryota</taxon>
        <taxon>Sar</taxon>
        <taxon>Stramenopiles</taxon>
        <taxon>Oomycota</taxon>
        <taxon>Peronosporomycetes</taxon>
        <taxon>Peronosporales</taxon>
        <taxon>Peronosporaceae</taxon>
        <taxon>Peronosclerospora</taxon>
    </lineage>
</organism>
<gene>
    <name evidence="1" type="ORF">PsorP6_004969</name>
</gene>
<comment type="caution">
    <text evidence="1">The sequence shown here is derived from an EMBL/GenBank/DDBJ whole genome shotgun (WGS) entry which is preliminary data.</text>
</comment>
<reference evidence="1 2" key="1">
    <citation type="journal article" date="2022" name="bioRxiv">
        <title>The genome of the oomycete Peronosclerospora sorghi, a cosmopolitan pathogen of maize and sorghum, is inflated with dispersed pseudogenes.</title>
        <authorList>
            <person name="Fletcher K."/>
            <person name="Martin F."/>
            <person name="Isakeit T."/>
            <person name="Cavanaugh K."/>
            <person name="Magill C."/>
            <person name="Michelmore R."/>
        </authorList>
    </citation>
    <scope>NUCLEOTIDE SEQUENCE [LARGE SCALE GENOMIC DNA]</scope>
    <source>
        <strain evidence="1">P6</strain>
    </source>
</reference>
<dbReference type="EMBL" id="CM047583">
    <property type="protein sequence ID" value="KAI9914254.1"/>
    <property type="molecule type" value="Genomic_DNA"/>
</dbReference>
<evidence type="ECO:0000313" key="1">
    <source>
        <dbReference type="EMBL" id="KAI9914254.1"/>
    </source>
</evidence>
<sequence>MSTLNFWPKLVPELRENFFSNTRWVEMSQVCQSPTFDKLKLYADDPKLLLMIGVEHLKARCPVPSTLSFLLHIR</sequence>
<name>A0ACC0W847_9STRA</name>
<protein>
    <submittedName>
        <fullName evidence="1">Uncharacterized protein</fullName>
    </submittedName>
</protein>
<accession>A0ACC0W847</accession>
<keyword evidence="2" id="KW-1185">Reference proteome</keyword>
<proteinExistence type="predicted"/>
<dbReference type="Proteomes" id="UP001163321">
    <property type="component" value="Chromosome 4"/>
</dbReference>